<organism evidence="2">
    <name type="scientific">marine metagenome</name>
    <dbReference type="NCBI Taxonomy" id="408172"/>
    <lineage>
        <taxon>unclassified sequences</taxon>
        <taxon>metagenomes</taxon>
        <taxon>ecological metagenomes</taxon>
    </lineage>
</organism>
<sequence>RREDGKDRRYVLTRQWKVPLYDPPKEIFTVTVDGETRTDLVASWPEYVEQILPESLAGLSIFDGERIEALADPATSTEALRSSLYGLLGLDIVQRLRRDLADFRQKTLKEETETRDADGLASENQALDSAEEALNKAQSVVEHTEEHLERSLKDLEIANHDLATAKDVFAVSGGDLYTQREQILKEQAACKERFESANATALGLASSALPLQLVRPLLEEVAQVGAQTRVLEEADLLLRSHKERDERLLH</sequence>
<evidence type="ECO:0000256" key="1">
    <source>
        <dbReference type="SAM" id="Coils"/>
    </source>
</evidence>
<feature type="coiled-coil region" evidence="1">
    <location>
        <begin position="93"/>
        <end position="147"/>
    </location>
</feature>
<dbReference type="AlphaFoldDB" id="A0A383AM56"/>
<protein>
    <submittedName>
        <fullName evidence="2">Uncharacterized protein</fullName>
    </submittedName>
</protein>
<accession>A0A383AM56</accession>
<name>A0A383AM56_9ZZZZ</name>
<gene>
    <name evidence="2" type="ORF">METZ01_LOCUS461129</name>
</gene>
<proteinExistence type="predicted"/>
<feature type="non-terminal residue" evidence="2">
    <location>
        <position position="250"/>
    </location>
</feature>
<dbReference type="EMBL" id="UINC01192909">
    <property type="protein sequence ID" value="SVE08275.1"/>
    <property type="molecule type" value="Genomic_DNA"/>
</dbReference>
<reference evidence="2" key="1">
    <citation type="submission" date="2018-05" db="EMBL/GenBank/DDBJ databases">
        <authorList>
            <person name="Lanie J.A."/>
            <person name="Ng W.-L."/>
            <person name="Kazmierczak K.M."/>
            <person name="Andrzejewski T.M."/>
            <person name="Davidsen T.M."/>
            <person name="Wayne K.J."/>
            <person name="Tettelin H."/>
            <person name="Glass J.I."/>
            <person name="Rusch D."/>
            <person name="Podicherti R."/>
            <person name="Tsui H.-C.T."/>
            <person name="Winkler M.E."/>
        </authorList>
    </citation>
    <scope>NUCLEOTIDE SEQUENCE</scope>
</reference>
<evidence type="ECO:0000313" key="2">
    <source>
        <dbReference type="EMBL" id="SVE08275.1"/>
    </source>
</evidence>
<feature type="non-terminal residue" evidence="2">
    <location>
        <position position="1"/>
    </location>
</feature>
<keyword evidence="1" id="KW-0175">Coiled coil</keyword>